<keyword evidence="3" id="KW-0964">Secreted</keyword>
<dbReference type="EMBL" id="JAOTPV010000001">
    <property type="protein sequence ID" value="KAJ4490326.1"/>
    <property type="molecule type" value="Genomic_DNA"/>
</dbReference>
<evidence type="ECO:0000256" key="10">
    <source>
        <dbReference type="ARBA" id="ARBA00023295"/>
    </source>
</evidence>
<protein>
    <recommendedName>
        <fullName evidence="14">galacturonan 1,4-alpha-galacturonidase</fullName>
        <ecNumber evidence="14">3.2.1.67</ecNumber>
    </recommendedName>
</protein>
<dbReference type="PROSITE" id="PS00502">
    <property type="entry name" value="POLYGALACTURONASE"/>
    <property type="match status" value="1"/>
</dbReference>
<evidence type="ECO:0000256" key="6">
    <source>
        <dbReference type="ARBA" id="ARBA00022801"/>
    </source>
</evidence>
<comment type="caution">
    <text evidence="18">The sequence shown here is derived from an EMBL/GenBank/DDBJ whole genome shotgun (WGS) entry which is preliminary data.</text>
</comment>
<evidence type="ECO:0000256" key="11">
    <source>
        <dbReference type="ARBA" id="ARBA00023316"/>
    </source>
</evidence>
<dbReference type="GO" id="GO:0047911">
    <property type="term" value="F:galacturan 1,4-alpha-galacturonidase activity"/>
    <property type="evidence" value="ECO:0007669"/>
    <property type="project" value="UniProtKB-EC"/>
</dbReference>
<evidence type="ECO:0000256" key="8">
    <source>
        <dbReference type="ARBA" id="ARBA00023180"/>
    </source>
</evidence>
<sequence length="412" mass="43975">MFGLSPPIPSQPLKMRSLLPLLAYLSVISEAKVLQSKRDAEASCELTASSGDDAPQFLAAAASCDTVTIPAGTTLNIETRLDMTGMSNLNIDLQGTIRFNPDINYWSGNGFPITFQDQITFWLLGGENIVLSGGGTLDGAGQAWYDAFASNSSLLRPITLTLNEATNAIVENIQMINSPEWFNLVNECQNVTFNNITITAKSTSDNFISNTDGWDIYRSDTVTIKNSVINNGDDCVSFKPNSTNILVSDLNCNGSHGISVGSLGQFFGVFDIVRNVTAINIQMANAENGARIKAFAGNDVGSGIVQNITFENFVVSNVDSPVVIDQCYETSADDCEEFPSNVFIQDIIFNNISGTGSGSEVASLDCSPDGRCSDISVNSFELSGADGKTTYECQNVNLTGNAASLFGTCTTT</sequence>
<evidence type="ECO:0000256" key="9">
    <source>
        <dbReference type="ARBA" id="ARBA00023277"/>
    </source>
</evidence>
<evidence type="ECO:0000256" key="5">
    <source>
        <dbReference type="ARBA" id="ARBA00022737"/>
    </source>
</evidence>
<evidence type="ECO:0000256" key="4">
    <source>
        <dbReference type="ARBA" id="ARBA00022729"/>
    </source>
</evidence>
<dbReference type="SUPFAM" id="SSF51126">
    <property type="entry name" value="Pectin lyase-like"/>
    <property type="match status" value="1"/>
</dbReference>
<dbReference type="PANTHER" id="PTHR31736:SF12">
    <property type="entry name" value="EXO-POLYGALACTURONASE, PUTATIVE-RELATED"/>
    <property type="match status" value="1"/>
</dbReference>
<keyword evidence="11" id="KW-0961">Cell wall biogenesis/degradation</keyword>
<keyword evidence="9" id="KW-0119">Carbohydrate metabolism</keyword>
<evidence type="ECO:0000256" key="1">
    <source>
        <dbReference type="ARBA" id="ARBA00004613"/>
    </source>
</evidence>
<feature type="active site" evidence="16">
    <location>
        <position position="256"/>
    </location>
</feature>
<dbReference type="InterPro" id="IPR000743">
    <property type="entry name" value="Glyco_hydro_28"/>
</dbReference>
<dbReference type="SMART" id="SM00710">
    <property type="entry name" value="PbH1"/>
    <property type="match status" value="5"/>
</dbReference>
<evidence type="ECO:0000256" key="13">
    <source>
        <dbReference type="ARBA" id="ARBA00037312"/>
    </source>
</evidence>
<keyword evidence="6 17" id="KW-0378">Hydrolase</keyword>
<reference evidence="18" key="1">
    <citation type="submission" date="2022-08" db="EMBL/GenBank/DDBJ databases">
        <title>A Global Phylogenomic Analysis of the Shiitake Genus Lentinula.</title>
        <authorList>
            <consortium name="DOE Joint Genome Institute"/>
            <person name="Sierra-Patev S."/>
            <person name="Min B."/>
            <person name="Naranjo-Ortiz M."/>
            <person name="Looney B."/>
            <person name="Konkel Z."/>
            <person name="Slot J.C."/>
            <person name="Sakamoto Y."/>
            <person name="Steenwyk J.L."/>
            <person name="Rokas A."/>
            <person name="Carro J."/>
            <person name="Camarero S."/>
            <person name="Ferreira P."/>
            <person name="Molpeceres G."/>
            <person name="Ruiz-Duenas F.J."/>
            <person name="Serrano A."/>
            <person name="Henrissat B."/>
            <person name="Drula E."/>
            <person name="Hughes K.W."/>
            <person name="Mata J.L."/>
            <person name="Ishikawa N.K."/>
            <person name="Vargas-Isla R."/>
            <person name="Ushijima S."/>
            <person name="Smith C.A."/>
            <person name="Ahrendt S."/>
            <person name="Andreopoulos W."/>
            <person name="He G."/>
            <person name="Labutti K."/>
            <person name="Lipzen A."/>
            <person name="Ng V."/>
            <person name="Riley R."/>
            <person name="Sandor L."/>
            <person name="Barry K."/>
            <person name="Martinez A.T."/>
            <person name="Xiao Y."/>
            <person name="Gibbons J.G."/>
            <person name="Terashima K."/>
            <person name="Grigoriev I.V."/>
            <person name="Hibbett D.S."/>
        </authorList>
    </citation>
    <scope>NUCLEOTIDE SEQUENCE</scope>
    <source>
        <strain evidence="18">JLM2183</strain>
    </source>
</reference>
<comment type="subcellular location">
    <subcellularLocation>
        <location evidence="1">Secreted</location>
    </subcellularLocation>
</comment>
<dbReference type="EC" id="3.2.1.67" evidence="14"/>
<keyword evidence="19" id="KW-1185">Reference proteome</keyword>
<dbReference type="OrthoDB" id="187139at2759"/>
<dbReference type="GO" id="GO:0071555">
    <property type="term" value="P:cell wall organization"/>
    <property type="evidence" value="ECO:0007669"/>
    <property type="project" value="UniProtKB-KW"/>
</dbReference>
<keyword evidence="7" id="KW-1015">Disulfide bond</keyword>
<comment type="function">
    <text evidence="13">Specific in hydrolyzing the terminal glycosidic bond of polygalacturonic acid and oligogalacturonates.</text>
</comment>
<comment type="catalytic activity">
    <reaction evidence="15">
        <text>[(1-&gt;4)-alpha-D-galacturonosyl](n) + H2O = alpha-D-galacturonate + [(1-&gt;4)-alpha-D-galacturonosyl](n-1)</text>
        <dbReference type="Rhea" id="RHEA:14117"/>
        <dbReference type="Rhea" id="RHEA-COMP:14570"/>
        <dbReference type="Rhea" id="RHEA-COMP:14572"/>
        <dbReference type="ChEBI" id="CHEBI:15377"/>
        <dbReference type="ChEBI" id="CHEBI:58658"/>
        <dbReference type="ChEBI" id="CHEBI:140523"/>
        <dbReference type="EC" id="3.2.1.67"/>
    </reaction>
</comment>
<evidence type="ECO:0000256" key="3">
    <source>
        <dbReference type="ARBA" id="ARBA00022525"/>
    </source>
</evidence>
<dbReference type="InterPro" id="IPR011050">
    <property type="entry name" value="Pectin_lyase_fold/virulence"/>
</dbReference>
<evidence type="ECO:0000256" key="16">
    <source>
        <dbReference type="PROSITE-ProRule" id="PRU10052"/>
    </source>
</evidence>
<keyword evidence="8" id="KW-0325">Glycoprotein</keyword>
<comment type="similarity">
    <text evidence="2 17">Belongs to the glycosyl hydrolase 28 family.</text>
</comment>
<keyword evidence="10 17" id="KW-0326">Glycosidase</keyword>
<evidence type="ECO:0000313" key="19">
    <source>
        <dbReference type="Proteomes" id="UP001150266"/>
    </source>
</evidence>
<keyword evidence="12" id="KW-0624">Polysaccharide degradation</keyword>
<evidence type="ECO:0000256" key="14">
    <source>
        <dbReference type="ARBA" id="ARBA00038933"/>
    </source>
</evidence>
<accession>A0A9W9AWG4</accession>
<evidence type="ECO:0000256" key="12">
    <source>
        <dbReference type="ARBA" id="ARBA00023326"/>
    </source>
</evidence>
<evidence type="ECO:0000313" key="18">
    <source>
        <dbReference type="EMBL" id="KAJ4490326.1"/>
    </source>
</evidence>
<keyword evidence="5" id="KW-0677">Repeat</keyword>
<dbReference type="AlphaFoldDB" id="A0A9W9AWG4"/>
<dbReference type="GO" id="GO:0004650">
    <property type="term" value="F:polygalacturonase activity"/>
    <property type="evidence" value="ECO:0007669"/>
    <property type="project" value="InterPro"/>
</dbReference>
<proteinExistence type="inferred from homology"/>
<dbReference type="GO" id="GO:0005576">
    <property type="term" value="C:extracellular region"/>
    <property type="evidence" value="ECO:0007669"/>
    <property type="project" value="UniProtKB-SubCell"/>
</dbReference>
<keyword evidence="4" id="KW-0732">Signal</keyword>
<dbReference type="Pfam" id="PF00295">
    <property type="entry name" value="Glyco_hydro_28"/>
    <property type="match status" value="1"/>
</dbReference>
<evidence type="ECO:0000256" key="2">
    <source>
        <dbReference type="ARBA" id="ARBA00008834"/>
    </source>
</evidence>
<gene>
    <name evidence="18" type="ORF">J3R30DRAFT_69196</name>
</gene>
<organism evidence="18 19">
    <name type="scientific">Lentinula aciculospora</name>
    <dbReference type="NCBI Taxonomy" id="153920"/>
    <lineage>
        <taxon>Eukaryota</taxon>
        <taxon>Fungi</taxon>
        <taxon>Dikarya</taxon>
        <taxon>Basidiomycota</taxon>
        <taxon>Agaricomycotina</taxon>
        <taxon>Agaricomycetes</taxon>
        <taxon>Agaricomycetidae</taxon>
        <taxon>Agaricales</taxon>
        <taxon>Marasmiineae</taxon>
        <taxon>Omphalotaceae</taxon>
        <taxon>Lentinula</taxon>
    </lineage>
</organism>
<dbReference type="InterPro" id="IPR012334">
    <property type="entry name" value="Pectin_lyas_fold"/>
</dbReference>
<dbReference type="PANTHER" id="PTHR31736">
    <property type="match status" value="1"/>
</dbReference>
<evidence type="ECO:0000256" key="15">
    <source>
        <dbReference type="ARBA" id="ARBA00048766"/>
    </source>
</evidence>
<dbReference type="Proteomes" id="UP001150266">
    <property type="component" value="Unassembled WGS sequence"/>
</dbReference>
<dbReference type="GO" id="GO:0045490">
    <property type="term" value="P:pectin catabolic process"/>
    <property type="evidence" value="ECO:0007669"/>
    <property type="project" value="UniProtKB-ARBA"/>
</dbReference>
<evidence type="ECO:0000256" key="7">
    <source>
        <dbReference type="ARBA" id="ARBA00023157"/>
    </source>
</evidence>
<name>A0A9W9AWG4_9AGAR</name>
<dbReference type="InterPro" id="IPR006626">
    <property type="entry name" value="PbH1"/>
</dbReference>
<dbReference type="Gene3D" id="2.160.20.10">
    <property type="entry name" value="Single-stranded right-handed beta-helix, Pectin lyase-like"/>
    <property type="match status" value="1"/>
</dbReference>
<evidence type="ECO:0000256" key="17">
    <source>
        <dbReference type="RuleBase" id="RU361169"/>
    </source>
</evidence>